<feature type="binding site" evidence="8">
    <location>
        <begin position="307"/>
        <end position="314"/>
    </location>
    <ligand>
        <name>ATP</name>
        <dbReference type="ChEBI" id="CHEBI:30616"/>
    </ligand>
</feature>
<feature type="compositionally biased region" description="Polar residues" evidence="9">
    <location>
        <begin position="956"/>
        <end position="975"/>
    </location>
</feature>
<keyword evidence="4 8" id="KW-0067">ATP-binding</keyword>
<comment type="caution">
    <text evidence="11">The sequence shown here is derived from an EMBL/GenBank/DDBJ whole genome shotgun (WGS) entry which is preliminary data.</text>
</comment>
<dbReference type="PRINTS" id="PR00380">
    <property type="entry name" value="KINESINHEAVY"/>
</dbReference>
<dbReference type="Gene3D" id="1.10.150.50">
    <property type="entry name" value="Transcription Factor, Ets-1"/>
    <property type="match status" value="1"/>
</dbReference>
<feature type="compositionally biased region" description="Basic residues" evidence="9">
    <location>
        <begin position="1088"/>
        <end position="1100"/>
    </location>
</feature>
<evidence type="ECO:0000256" key="2">
    <source>
        <dbReference type="ARBA" id="ARBA00022701"/>
    </source>
</evidence>
<dbReference type="PROSITE" id="PS00411">
    <property type="entry name" value="KINESIN_MOTOR_1"/>
    <property type="match status" value="1"/>
</dbReference>
<feature type="region of interest" description="Disordered" evidence="9">
    <location>
        <begin position="654"/>
        <end position="692"/>
    </location>
</feature>
<evidence type="ECO:0000256" key="9">
    <source>
        <dbReference type="SAM" id="MobiDB-lite"/>
    </source>
</evidence>
<keyword evidence="2" id="KW-0493">Microtubule</keyword>
<keyword evidence="6" id="KW-0963">Cytoplasm</keyword>
<dbReference type="PANTHER" id="PTHR47971:SF20">
    <property type="entry name" value="KINESIN-LIKE PROTEIN KIF24"/>
    <property type="match status" value="1"/>
</dbReference>
<dbReference type="GO" id="GO:0003777">
    <property type="term" value="F:microtubule motor activity"/>
    <property type="evidence" value="ECO:0007669"/>
    <property type="project" value="InterPro"/>
</dbReference>
<dbReference type="InterPro" id="IPR036961">
    <property type="entry name" value="Kinesin_motor_dom_sf"/>
</dbReference>
<evidence type="ECO:0000256" key="4">
    <source>
        <dbReference type="ARBA" id="ARBA00022840"/>
    </source>
</evidence>
<dbReference type="SUPFAM" id="SSF47769">
    <property type="entry name" value="SAM/Pointed domain"/>
    <property type="match status" value="1"/>
</dbReference>
<keyword evidence="5 8" id="KW-0505">Motor protein</keyword>
<feature type="region of interest" description="Disordered" evidence="9">
    <location>
        <begin position="949"/>
        <end position="1025"/>
    </location>
</feature>
<dbReference type="Proteomes" id="UP000678393">
    <property type="component" value="Unassembled WGS sequence"/>
</dbReference>
<accession>A0A8S3ZIJ6</accession>
<feature type="compositionally biased region" description="Polar residues" evidence="9">
    <location>
        <begin position="69"/>
        <end position="105"/>
    </location>
</feature>
<feature type="region of interest" description="Disordered" evidence="9">
    <location>
        <begin position="64"/>
        <end position="126"/>
    </location>
</feature>
<feature type="region of interest" description="Disordered" evidence="9">
    <location>
        <begin position="577"/>
        <end position="631"/>
    </location>
</feature>
<sequence length="1245" mass="135900">MGTLYECLREARLEQFYPAFRANGITRSEALINLGMPEFFALGITSSEDKRRLIELVNIIKSVHRQRQPHSSNTNFTNSSYENSPTSGRATQNVRSQRSPNSRGSANREVGTFSVPQLDPSRDVSLQERVPNYSLATYMNLLRQISESSESDAAAGDHSDQEQAAAQSAYRSTTSPSTVRNSASRGAAIERIHHSKRNSYNYGVHKVSSSGKATYNTIKVCVRKRPLTRRELRAKEEDIVHTESTNTLIVNEPKLAVDLKAYTLQHEFIFDEVFDEKCTNEDVYLRAARPLISCIFNGGTATCFAYGQTGAGKTHTMLGGENVPGLYLLAGQDIFSIIQAGTYGRGLHVWVSFFEIYCGQLFDLLNRRNRLQAREDGSRQVCIAGLTETEATSVNSLVQILQYGNSVRSKGASGVNPDSSRSHAILQLDIRNSEDVKVGKISFIDLAGSERASDVTDTDKQTRIEGAEINQSLLALKECIRSIDQDSRHTPFRQSKLTHILKDSFVGNSRTCMIANISPTQPACENTLNTLRYADRVKELRRDSSKSSSVGQAMNLLMNIPPTAPSIFHPSNILSSSTPVRVSSHPRRERSQTPVDLHLDPAETPLRGHNLQRKQKEKTQHGQPLVHAATGQSRTDCMNLISSVPQIPPAIFSRSSAHATAASQGSSAPPPDASPSESDQTDTDSCNVTHPVSTVARTSNRFIPVTRSTDTEFDFPTSDFNNIENINDLNRATFQEAQPIPGDKSPHILSQIPTVDSAVSAAAAAAAAEVPATPTLSSNIKPPVLRPVVYRSMDSSTEIASAELFLHTPQIAGFAKKIHSPSLVSPQMSRHTPNFKKSQPEDLDTSNDSIDEDELFCEGLDAQTAAQGMNNLGAPSAVSVLATSRTVSASVITKNASVPLTLDEGDVAVLSQEHYTKLTENSTKSEIGINKQVSSISLYPVGAPTQLEQLSHKTQSDSSQKNQLPQPKMTVSPTPRQYPMQGDKPANEDTDSVLSYASQHQPLSRQLPQQRGHSPSSDHSSSFPVKQKNASCYKCNEDSIHGSNIQYHSDGSDCGSHQKTSPSPTGEASGDSMDSIRASFSDQGQGEHRHHSKTSMRKGRNVNGCSKKEMKFFFIMLTHSCVHRSAIVTEKLSSGAVFSPIHPPPATNVQSRSSVGCPTSSLELIQPTPVTAVFTQNLGTIVGAQSVGAEAMNSTQFEEKMQLVAAHEDQLATVTSLCKYEMRLLLNAKKVMGKRGFDDYLRPCQ</sequence>
<dbReference type="EMBL" id="CAJHNH020003471">
    <property type="protein sequence ID" value="CAG5129394.1"/>
    <property type="molecule type" value="Genomic_DNA"/>
</dbReference>
<feature type="compositionally biased region" description="Polar residues" evidence="9">
    <location>
        <begin position="683"/>
        <end position="692"/>
    </location>
</feature>
<comment type="similarity">
    <text evidence="7">Belongs to the TRAFAC class myosin-kinesin ATPase superfamily. Kinesin family. KIN-13 subfamily.</text>
</comment>
<dbReference type="InterPro" id="IPR027640">
    <property type="entry name" value="Kinesin-like_fam"/>
</dbReference>
<dbReference type="InterPro" id="IPR019821">
    <property type="entry name" value="Kinesin_motor_CS"/>
</dbReference>
<evidence type="ECO:0000259" key="10">
    <source>
        <dbReference type="PROSITE" id="PS50067"/>
    </source>
</evidence>
<evidence type="ECO:0000313" key="12">
    <source>
        <dbReference type="Proteomes" id="UP000678393"/>
    </source>
</evidence>
<dbReference type="GO" id="GO:0005524">
    <property type="term" value="F:ATP binding"/>
    <property type="evidence" value="ECO:0007669"/>
    <property type="project" value="UniProtKB-UniRule"/>
</dbReference>
<keyword evidence="3 8" id="KW-0547">Nucleotide-binding</keyword>
<feature type="domain" description="Kinesin motor" evidence="10">
    <location>
        <begin position="217"/>
        <end position="540"/>
    </location>
</feature>
<feature type="compositionally biased region" description="Polar residues" evidence="9">
    <location>
        <begin position="824"/>
        <end position="837"/>
    </location>
</feature>
<proteinExistence type="inferred from homology"/>
<dbReference type="GO" id="GO:0007018">
    <property type="term" value="P:microtubule-based movement"/>
    <property type="evidence" value="ECO:0007669"/>
    <property type="project" value="InterPro"/>
</dbReference>
<evidence type="ECO:0000256" key="6">
    <source>
        <dbReference type="ARBA" id="ARBA00023212"/>
    </source>
</evidence>
<dbReference type="FunFam" id="3.40.850.10:FF:000012">
    <property type="entry name" value="Kinesin-like protein"/>
    <property type="match status" value="1"/>
</dbReference>
<gene>
    <name evidence="11" type="ORF">CUNI_LOCUS14952</name>
</gene>
<dbReference type="AlphaFoldDB" id="A0A8S3ZIJ6"/>
<dbReference type="SUPFAM" id="SSF52540">
    <property type="entry name" value="P-loop containing nucleoside triphosphate hydrolases"/>
    <property type="match status" value="1"/>
</dbReference>
<dbReference type="InterPro" id="IPR013761">
    <property type="entry name" value="SAM/pointed_sf"/>
</dbReference>
<dbReference type="InterPro" id="IPR001752">
    <property type="entry name" value="Kinesin_motor_dom"/>
</dbReference>
<dbReference type="GO" id="GO:0008017">
    <property type="term" value="F:microtubule binding"/>
    <property type="evidence" value="ECO:0007669"/>
    <property type="project" value="InterPro"/>
</dbReference>
<dbReference type="PANTHER" id="PTHR47971">
    <property type="entry name" value="KINESIN-RELATED PROTEIN 6"/>
    <property type="match status" value="1"/>
</dbReference>
<evidence type="ECO:0000256" key="7">
    <source>
        <dbReference type="ARBA" id="ARBA00061030"/>
    </source>
</evidence>
<evidence type="ECO:0000313" key="11">
    <source>
        <dbReference type="EMBL" id="CAG5129394.1"/>
    </source>
</evidence>
<keyword evidence="12" id="KW-1185">Reference proteome</keyword>
<feature type="region of interest" description="Disordered" evidence="9">
    <location>
        <begin position="1044"/>
        <end position="1102"/>
    </location>
</feature>
<feature type="compositionally biased region" description="Polar residues" evidence="9">
    <location>
        <begin position="992"/>
        <end position="1012"/>
    </location>
</feature>
<dbReference type="SMART" id="SM00129">
    <property type="entry name" value="KISc"/>
    <property type="match status" value="1"/>
</dbReference>
<name>A0A8S3ZIJ6_9EUPU</name>
<evidence type="ECO:0000256" key="1">
    <source>
        <dbReference type="ARBA" id="ARBA00004245"/>
    </source>
</evidence>
<dbReference type="PROSITE" id="PS50067">
    <property type="entry name" value="KINESIN_MOTOR_2"/>
    <property type="match status" value="1"/>
</dbReference>
<keyword evidence="6" id="KW-0206">Cytoskeleton</keyword>
<dbReference type="CDD" id="cd01367">
    <property type="entry name" value="KISc_KIF2_like"/>
    <property type="match status" value="1"/>
</dbReference>
<dbReference type="Gene3D" id="3.40.850.10">
    <property type="entry name" value="Kinesin motor domain"/>
    <property type="match status" value="1"/>
</dbReference>
<feature type="region of interest" description="Disordered" evidence="9">
    <location>
        <begin position="824"/>
        <end position="847"/>
    </location>
</feature>
<dbReference type="Pfam" id="PF00225">
    <property type="entry name" value="Kinesin"/>
    <property type="match status" value="1"/>
</dbReference>
<dbReference type="GO" id="GO:0007019">
    <property type="term" value="P:microtubule depolymerization"/>
    <property type="evidence" value="ECO:0007669"/>
    <property type="project" value="TreeGrafter"/>
</dbReference>
<reference evidence="11" key="1">
    <citation type="submission" date="2021-04" db="EMBL/GenBank/DDBJ databases">
        <authorList>
            <consortium name="Molecular Ecology Group"/>
        </authorList>
    </citation>
    <scope>NUCLEOTIDE SEQUENCE</scope>
</reference>
<feature type="region of interest" description="Disordered" evidence="9">
    <location>
        <begin position="149"/>
        <end position="187"/>
    </location>
</feature>
<organism evidence="11 12">
    <name type="scientific">Candidula unifasciata</name>
    <dbReference type="NCBI Taxonomy" id="100452"/>
    <lineage>
        <taxon>Eukaryota</taxon>
        <taxon>Metazoa</taxon>
        <taxon>Spiralia</taxon>
        <taxon>Lophotrochozoa</taxon>
        <taxon>Mollusca</taxon>
        <taxon>Gastropoda</taxon>
        <taxon>Heterobranchia</taxon>
        <taxon>Euthyneura</taxon>
        <taxon>Panpulmonata</taxon>
        <taxon>Eupulmonata</taxon>
        <taxon>Stylommatophora</taxon>
        <taxon>Helicina</taxon>
        <taxon>Helicoidea</taxon>
        <taxon>Geomitridae</taxon>
        <taxon>Candidula</taxon>
    </lineage>
</organism>
<evidence type="ECO:0000256" key="3">
    <source>
        <dbReference type="ARBA" id="ARBA00022741"/>
    </source>
</evidence>
<evidence type="ECO:0000256" key="5">
    <source>
        <dbReference type="ARBA" id="ARBA00023175"/>
    </source>
</evidence>
<feature type="compositionally biased region" description="Polar residues" evidence="9">
    <location>
        <begin position="162"/>
        <end position="184"/>
    </location>
</feature>
<dbReference type="OrthoDB" id="3176171at2759"/>
<feature type="compositionally biased region" description="Polar residues" evidence="9">
    <location>
        <begin position="1044"/>
        <end position="1066"/>
    </location>
</feature>
<dbReference type="InterPro" id="IPR027417">
    <property type="entry name" value="P-loop_NTPase"/>
</dbReference>
<feature type="compositionally biased region" description="Low complexity" evidence="9">
    <location>
        <begin position="1013"/>
        <end position="1022"/>
    </location>
</feature>
<protein>
    <recommendedName>
        <fullName evidence="10">Kinesin motor domain-containing protein</fullName>
    </recommendedName>
</protein>
<dbReference type="GO" id="GO:0005874">
    <property type="term" value="C:microtubule"/>
    <property type="evidence" value="ECO:0007669"/>
    <property type="project" value="UniProtKB-KW"/>
</dbReference>
<evidence type="ECO:0000256" key="8">
    <source>
        <dbReference type="PROSITE-ProRule" id="PRU00283"/>
    </source>
</evidence>
<comment type="subcellular location">
    <subcellularLocation>
        <location evidence="1">Cytoplasm</location>
        <location evidence="1">Cytoskeleton</location>
    </subcellularLocation>
</comment>